<evidence type="ECO:0000256" key="1">
    <source>
        <dbReference type="SAM" id="Phobius"/>
    </source>
</evidence>
<dbReference type="PANTHER" id="PTHR40547:SF1">
    <property type="entry name" value="SLL0298 PROTEIN"/>
    <property type="match status" value="1"/>
</dbReference>
<protein>
    <recommendedName>
        <fullName evidence="2">DUF2062 domain-containing protein</fullName>
    </recommendedName>
</protein>
<sequence length="183" mass="21028">MPRKYLKRLLPDPAKLRKRRELRFLGKLLDDPYLLHLNRRSVAGGVALGVFVALIPLPFQMVIAAALAIWLRVNLVIAVASVWISNPLTMPPLLFFCYRVGTVLMGRPVREQHFTPSLEWFWAELGLIWKPLYLGSCVVAVVASLASYLAVHLLWRLFIVRELRRRRLKAQHAKQQASDKQEP</sequence>
<evidence type="ECO:0000313" key="4">
    <source>
        <dbReference type="Proteomes" id="UP000256763"/>
    </source>
</evidence>
<dbReference type="Pfam" id="PF09835">
    <property type="entry name" value="DUF2062"/>
    <property type="match status" value="1"/>
</dbReference>
<dbReference type="OrthoDB" id="9786029at2"/>
<dbReference type="InterPro" id="IPR018639">
    <property type="entry name" value="DUF2062"/>
</dbReference>
<organism evidence="3 4">
    <name type="scientific">Alkalilimnicola ehrlichii</name>
    <dbReference type="NCBI Taxonomy" id="351052"/>
    <lineage>
        <taxon>Bacteria</taxon>
        <taxon>Pseudomonadati</taxon>
        <taxon>Pseudomonadota</taxon>
        <taxon>Gammaproteobacteria</taxon>
        <taxon>Chromatiales</taxon>
        <taxon>Ectothiorhodospiraceae</taxon>
        <taxon>Alkalilimnicola</taxon>
    </lineage>
</organism>
<keyword evidence="4" id="KW-1185">Reference proteome</keyword>
<evidence type="ECO:0000313" key="3">
    <source>
        <dbReference type="EMBL" id="RFA33779.1"/>
    </source>
</evidence>
<keyword evidence="1" id="KW-0472">Membrane</keyword>
<dbReference type="PANTHER" id="PTHR40547">
    <property type="entry name" value="SLL0298 PROTEIN"/>
    <property type="match status" value="1"/>
</dbReference>
<name>A0A3E0WMY5_9GAMM</name>
<dbReference type="EMBL" id="NFZW01000019">
    <property type="protein sequence ID" value="RFA33779.1"/>
    <property type="molecule type" value="Genomic_DNA"/>
</dbReference>
<dbReference type="AlphaFoldDB" id="A0A3E0WMY5"/>
<proteinExistence type="predicted"/>
<feature type="transmembrane region" description="Helical" evidence="1">
    <location>
        <begin position="132"/>
        <end position="159"/>
    </location>
</feature>
<keyword evidence="1" id="KW-0812">Transmembrane</keyword>
<accession>A0A3E0WMY5</accession>
<gene>
    <name evidence="3" type="ORF">CAL65_16720</name>
</gene>
<reference evidence="4" key="1">
    <citation type="submission" date="2017-05" db="EMBL/GenBank/DDBJ databases">
        <authorList>
            <person name="Sharma S."/>
            <person name="Sidhu C."/>
            <person name="Pinnaka A.K."/>
        </authorList>
    </citation>
    <scope>NUCLEOTIDE SEQUENCE [LARGE SCALE GENOMIC DNA]</scope>
    <source>
        <strain evidence="4">AK93</strain>
    </source>
</reference>
<dbReference type="RefSeq" id="WP_116304151.1">
    <property type="nucleotide sequence ID" value="NZ_NFZV01000042.1"/>
</dbReference>
<evidence type="ECO:0000259" key="2">
    <source>
        <dbReference type="Pfam" id="PF09835"/>
    </source>
</evidence>
<keyword evidence="1" id="KW-1133">Transmembrane helix</keyword>
<comment type="caution">
    <text evidence="3">The sequence shown here is derived from an EMBL/GenBank/DDBJ whole genome shotgun (WGS) entry which is preliminary data.</text>
</comment>
<dbReference type="Proteomes" id="UP000256763">
    <property type="component" value="Unassembled WGS sequence"/>
</dbReference>
<feature type="domain" description="DUF2062" evidence="2">
    <location>
        <begin position="22"/>
        <end position="162"/>
    </location>
</feature>